<dbReference type="EMBL" id="JADCUA010000045">
    <property type="protein sequence ID" value="KAH9828957.1"/>
    <property type="molecule type" value="Genomic_DNA"/>
</dbReference>
<dbReference type="RefSeq" id="XP_047772508.1">
    <property type="nucleotide sequence ID" value="XM_047918628.1"/>
</dbReference>
<dbReference type="Proteomes" id="UP000814176">
    <property type="component" value="Unassembled WGS sequence"/>
</dbReference>
<dbReference type="InterPro" id="IPR008594">
    <property type="entry name" value="DcpS/DCS2"/>
</dbReference>
<keyword evidence="3" id="KW-1185">Reference proteome</keyword>
<organism evidence="2 3">
    <name type="scientific">Rhodofomes roseus</name>
    <dbReference type="NCBI Taxonomy" id="34475"/>
    <lineage>
        <taxon>Eukaryota</taxon>
        <taxon>Fungi</taxon>
        <taxon>Dikarya</taxon>
        <taxon>Basidiomycota</taxon>
        <taxon>Agaricomycotina</taxon>
        <taxon>Agaricomycetes</taxon>
        <taxon>Polyporales</taxon>
        <taxon>Rhodofomes</taxon>
    </lineage>
</organism>
<dbReference type="SUPFAM" id="SSF54197">
    <property type="entry name" value="HIT-like"/>
    <property type="match status" value="1"/>
</dbReference>
<comment type="similarity">
    <text evidence="1">Belongs to the HIT family.</text>
</comment>
<dbReference type="SUPFAM" id="SSF102860">
    <property type="entry name" value="mRNA decapping enzyme DcpS N-terminal domain"/>
    <property type="match status" value="1"/>
</dbReference>
<dbReference type="InterPro" id="IPR036265">
    <property type="entry name" value="HIT-like_sf"/>
</dbReference>
<evidence type="ECO:0000313" key="2">
    <source>
        <dbReference type="EMBL" id="KAH9828957.1"/>
    </source>
</evidence>
<evidence type="ECO:0000256" key="1">
    <source>
        <dbReference type="ARBA" id="ARBA00010208"/>
    </source>
</evidence>
<gene>
    <name evidence="2" type="ORF">C8Q71DRAFT_452141</name>
</gene>
<evidence type="ECO:0000313" key="3">
    <source>
        <dbReference type="Proteomes" id="UP000814176"/>
    </source>
</evidence>
<reference evidence="2 3" key="1">
    <citation type="journal article" date="2021" name="Environ. Microbiol.">
        <title>Gene family expansions and transcriptome signatures uncover fungal adaptations to wood decay.</title>
        <authorList>
            <person name="Hage H."/>
            <person name="Miyauchi S."/>
            <person name="Viragh M."/>
            <person name="Drula E."/>
            <person name="Min B."/>
            <person name="Chaduli D."/>
            <person name="Navarro D."/>
            <person name="Favel A."/>
            <person name="Norest M."/>
            <person name="Lesage-Meessen L."/>
            <person name="Balint B."/>
            <person name="Merenyi Z."/>
            <person name="de Eugenio L."/>
            <person name="Morin E."/>
            <person name="Martinez A.T."/>
            <person name="Baldrian P."/>
            <person name="Stursova M."/>
            <person name="Martinez M.J."/>
            <person name="Novotny C."/>
            <person name="Magnuson J.K."/>
            <person name="Spatafora J.W."/>
            <person name="Maurice S."/>
            <person name="Pangilinan J."/>
            <person name="Andreopoulos W."/>
            <person name="LaButti K."/>
            <person name="Hundley H."/>
            <person name="Na H."/>
            <person name="Kuo A."/>
            <person name="Barry K."/>
            <person name="Lipzen A."/>
            <person name="Henrissat B."/>
            <person name="Riley R."/>
            <person name="Ahrendt S."/>
            <person name="Nagy L.G."/>
            <person name="Grigoriev I.V."/>
            <person name="Martin F."/>
            <person name="Rosso M.N."/>
        </authorList>
    </citation>
    <scope>NUCLEOTIDE SEQUENCE [LARGE SCALE GENOMIC DNA]</scope>
    <source>
        <strain evidence="2 3">CIRM-BRFM 1785</strain>
    </source>
</reference>
<dbReference type="GeneID" id="71999360"/>
<comment type="caution">
    <text evidence="2">The sequence shown here is derived from an EMBL/GenBank/DDBJ whole genome shotgun (WGS) entry which is preliminary data.</text>
</comment>
<dbReference type="PANTHER" id="PTHR12978:SF0">
    <property type="entry name" value="M7GPPPX DIPHOSPHATASE"/>
    <property type="match status" value="1"/>
</dbReference>
<sequence length="316" mass="35253">MASPLADVAALRLFAFDRVLNYDAATQTIVLLGSFPAADGASERSPAIVRIEKAALPVDQPAALLESAIADVRLIENNDIYTWLLGWLAPSAARPDVKINIICPATDVHIRKYTAQKFVVVHETPALYERIVKPYIDAFPASRTKWVRDILEGRSEADKVLHRDSHPEFGYVLLPDMKWDLTTLSSLYLVAIASSPAICSLRNLTRAHLPMLKSIRREAHKAVNDKWGLERGALRLFVHYQPSYYQFHVHIVNVEYQGLLGMTVGQAHLLDDIISLLELSPDDGPSILARMTLTYGLGDQHGLYEPMRAAQVDLHD</sequence>
<dbReference type="PANTHER" id="PTHR12978">
    <property type="entry name" value="HISTIDINE TRIAD HIT PROTEIN MEMBER"/>
    <property type="match status" value="1"/>
</dbReference>
<name>A0ABQ8JXN2_9APHY</name>
<dbReference type="PIRSF" id="PIRSF028973">
    <property type="entry name" value="Scavenger_mRNA_decap_enz"/>
    <property type="match status" value="1"/>
</dbReference>
<dbReference type="InterPro" id="IPR011145">
    <property type="entry name" value="Scavenger_mRNA_decap_enz_N"/>
</dbReference>
<dbReference type="Gene3D" id="3.30.200.40">
    <property type="entry name" value="Scavenger mRNA decapping enzyme, N-terminal domain"/>
    <property type="match status" value="1"/>
</dbReference>
<dbReference type="Gene3D" id="3.30.428.10">
    <property type="entry name" value="HIT-like"/>
    <property type="match status" value="1"/>
</dbReference>
<dbReference type="Pfam" id="PF11969">
    <property type="entry name" value="DcpS_C"/>
    <property type="match status" value="1"/>
</dbReference>
<accession>A0ABQ8JXN2</accession>
<protein>
    <submittedName>
        <fullName evidence="2">Scavenger mRNA decapping enzyme</fullName>
    </submittedName>
</protein>
<proteinExistence type="inferred from homology"/>
<dbReference type="Pfam" id="PF05652">
    <property type="entry name" value="DcpS"/>
    <property type="match status" value="1"/>
</dbReference>